<keyword evidence="4" id="KW-0479">Metal-binding</keyword>
<evidence type="ECO:0000313" key="13">
    <source>
        <dbReference type="Proteomes" id="UP000292307"/>
    </source>
</evidence>
<dbReference type="InterPro" id="IPR038371">
    <property type="entry name" value="Cu_polyphenol_OxRdtase_sf"/>
</dbReference>
<dbReference type="SUPFAM" id="SSF64438">
    <property type="entry name" value="CNF1/YfiH-like putative cysteine hydrolases"/>
    <property type="match status" value="1"/>
</dbReference>
<keyword evidence="13" id="KW-1185">Reference proteome</keyword>
<comment type="catalytic activity">
    <reaction evidence="9">
        <text>S-methyl-5'-thioadenosine + phosphate = 5-(methylsulfanyl)-alpha-D-ribose 1-phosphate + adenine</text>
        <dbReference type="Rhea" id="RHEA:11852"/>
        <dbReference type="ChEBI" id="CHEBI:16708"/>
        <dbReference type="ChEBI" id="CHEBI:17509"/>
        <dbReference type="ChEBI" id="CHEBI:43474"/>
        <dbReference type="ChEBI" id="CHEBI:58533"/>
        <dbReference type="EC" id="2.4.2.28"/>
    </reaction>
    <physiologicalReaction direction="left-to-right" evidence="9">
        <dbReference type="Rhea" id="RHEA:11853"/>
    </physiologicalReaction>
</comment>
<dbReference type="OrthoDB" id="4279at2"/>
<evidence type="ECO:0000256" key="7">
    <source>
        <dbReference type="ARBA" id="ARBA00047989"/>
    </source>
</evidence>
<proteinExistence type="inferred from homology"/>
<dbReference type="CDD" id="cd16833">
    <property type="entry name" value="YfiH"/>
    <property type="match status" value="1"/>
</dbReference>
<accession>A0A411WYX7</accession>
<dbReference type="GO" id="GO:0016787">
    <property type="term" value="F:hydrolase activity"/>
    <property type="evidence" value="ECO:0007669"/>
    <property type="project" value="UniProtKB-KW"/>
</dbReference>
<sequence>MSTQNVTQWLVPDWPDLPAGVGVLCTTRRGGVSPAPYDDGQGRGGLNLATHVGDAPKCVERNRDILRAELPAEPVWLTQVHGTRVLDAAGIDIDAEPPIADASFAAARGVVCAILTADCLPVLLCDAEGRMVGAVHAGWRGLADGVLEATVASMREAGAGELMAWLGAAIGPNRFEVGQDVLDAFLRRPGVDEAAIRAAFSPFGLKPGKYFADLYALARIALAGAGVRRVWGGDFCTVSNSGRFYSYRRDGVTGRQASLIWLK</sequence>
<comment type="similarity">
    <text evidence="2 10">Belongs to the purine nucleoside phosphorylase YfiH/LACC1 family.</text>
</comment>
<dbReference type="EMBL" id="BMWV01000004">
    <property type="protein sequence ID" value="GGY38757.1"/>
    <property type="molecule type" value="Genomic_DNA"/>
</dbReference>
<keyword evidence="6" id="KW-0862">Zinc</keyword>
<organism evidence="11 14">
    <name type="scientific">Pseudoduganella albidiflava</name>
    <dbReference type="NCBI Taxonomy" id="321983"/>
    <lineage>
        <taxon>Bacteria</taxon>
        <taxon>Pseudomonadati</taxon>
        <taxon>Pseudomonadota</taxon>
        <taxon>Betaproteobacteria</taxon>
        <taxon>Burkholderiales</taxon>
        <taxon>Oxalobacteraceae</taxon>
        <taxon>Telluria group</taxon>
        <taxon>Pseudoduganella</taxon>
    </lineage>
</organism>
<dbReference type="RefSeq" id="WP_131146016.1">
    <property type="nucleotide sequence ID" value="NZ_BMWV01000004.1"/>
</dbReference>
<evidence type="ECO:0000256" key="6">
    <source>
        <dbReference type="ARBA" id="ARBA00022833"/>
    </source>
</evidence>
<reference evidence="12 13" key="2">
    <citation type="submission" date="2019-02" db="EMBL/GenBank/DDBJ databases">
        <title>Draft Genome Sequences of Six Type Strains of the Genus Massilia.</title>
        <authorList>
            <person name="Miess H."/>
            <person name="Frediansyhah A."/>
            <person name="Gross H."/>
        </authorList>
    </citation>
    <scope>NUCLEOTIDE SEQUENCE [LARGE SCALE GENOMIC DNA]</scope>
    <source>
        <strain evidence="12 13">DSM 17472</strain>
    </source>
</reference>
<dbReference type="Gene3D" id="3.60.140.10">
    <property type="entry name" value="CNF1/YfiH-like putative cysteine hydrolases"/>
    <property type="match status" value="1"/>
</dbReference>
<name>A0A411WYX7_9BURK</name>
<evidence type="ECO:0000256" key="9">
    <source>
        <dbReference type="ARBA" id="ARBA00049893"/>
    </source>
</evidence>
<dbReference type="AlphaFoldDB" id="A0A411WYX7"/>
<keyword evidence="3" id="KW-0808">Transferase</keyword>
<dbReference type="PANTHER" id="PTHR30616:SF2">
    <property type="entry name" value="PURINE NUCLEOSIDE PHOSPHORYLASE LACC1"/>
    <property type="match status" value="1"/>
</dbReference>
<evidence type="ECO:0000313" key="12">
    <source>
        <dbReference type="EMBL" id="QBI01898.1"/>
    </source>
</evidence>
<evidence type="ECO:0000256" key="4">
    <source>
        <dbReference type="ARBA" id="ARBA00022723"/>
    </source>
</evidence>
<protein>
    <recommendedName>
        <fullName evidence="10">Purine nucleoside phosphorylase</fullName>
    </recommendedName>
</protein>
<evidence type="ECO:0000256" key="8">
    <source>
        <dbReference type="ARBA" id="ARBA00048968"/>
    </source>
</evidence>
<dbReference type="GO" id="GO:0005507">
    <property type="term" value="F:copper ion binding"/>
    <property type="evidence" value="ECO:0007669"/>
    <property type="project" value="TreeGrafter"/>
</dbReference>
<dbReference type="GO" id="GO:0017061">
    <property type="term" value="F:S-methyl-5-thioadenosine phosphorylase activity"/>
    <property type="evidence" value="ECO:0007669"/>
    <property type="project" value="UniProtKB-EC"/>
</dbReference>
<dbReference type="Proteomes" id="UP000292307">
    <property type="component" value="Chromosome"/>
</dbReference>
<dbReference type="InterPro" id="IPR003730">
    <property type="entry name" value="Cu_polyphenol_OxRdtase"/>
</dbReference>
<reference evidence="11" key="3">
    <citation type="submission" date="2022-12" db="EMBL/GenBank/DDBJ databases">
        <authorList>
            <person name="Sun Q."/>
            <person name="Kim S."/>
        </authorList>
    </citation>
    <scope>NUCLEOTIDE SEQUENCE</scope>
    <source>
        <strain evidence="11">KCTC 12343</strain>
    </source>
</reference>
<comment type="catalytic activity">
    <reaction evidence="8">
        <text>adenosine + phosphate = alpha-D-ribose 1-phosphate + adenine</text>
        <dbReference type="Rhea" id="RHEA:27642"/>
        <dbReference type="ChEBI" id="CHEBI:16335"/>
        <dbReference type="ChEBI" id="CHEBI:16708"/>
        <dbReference type="ChEBI" id="CHEBI:43474"/>
        <dbReference type="ChEBI" id="CHEBI:57720"/>
        <dbReference type="EC" id="2.4.2.1"/>
    </reaction>
    <physiologicalReaction direction="left-to-right" evidence="8">
        <dbReference type="Rhea" id="RHEA:27643"/>
    </physiologicalReaction>
</comment>
<evidence type="ECO:0000256" key="10">
    <source>
        <dbReference type="RuleBase" id="RU361274"/>
    </source>
</evidence>
<dbReference type="Proteomes" id="UP000628442">
    <property type="component" value="Unassembled WGS sequence"/>
</dbReference>
<dbReference type="InterPro" id="IPR011324">
    <property type="entry name" value="Cytotoxic_necrot_fac-like_cat"/>
</dbReference>
<keyword evidence="5" id="KW-0378">Hydrolase</keyword>
<gene>
    <name evidence="12" type="primary">pgeF</name>
    <name evidence="12" type="ORF">EYF70_14320</name>
    <name evidence="11" type="ORF">GCM10007387_20970</name>
</gene>
<evidence type="ECO:0000313" key="14">
    <source>
        <dbReference type="Proteomes" id="UP000628442"/>
    </source>
</evidence>
<evidence type="ECO:0000256" key="2">
    <source>
        <dbReference type="ARBA" id="ARBA00007353"/>
    </source>
</evidence>
<dbReference type="EMBL" id="CP036401">
    <property type="protein sequence ID" value="QBI01898.1"/>
    <property type="molecule type" value="Genomic_DNA"/>
</dbReference>
<reference evidence="11" key="1">
    <citation type="journal article" date="2014" name="Int. J. Syst. Evol. Microbiol.">
        <title>Complete genome sequence of Corynebacterium casei LMG S-19264T (=DSM 44701T), isolated from a smear-ripened cheese.</title>
        <authorList>
            <consortium name="US DOE Joint Genome Institute (JGI-PGF)"/>
            <person name="Walter F."/>
            <person name="Albersmeier A."/>
            <person name="Kalinowski J."/>
            <person name="Ruckert C."/>
        </authorList>
    </citation>
    <scope>NUCLEOTIDE SEQUENCE</scope>
    <source>
        <strain evidence="11">KCTC 12343</strain>
    </source>
</reference>
<dbReference type="NCBIfam" id="TIGR00726">
    <property type="entry name" value="peptidoglycan editing factor PgeF"/>
    <property type="match status" value="1"/>
</dbReference>
<evidence type="ECO:0000256" key="3">
    <source>
        <dbReference type="ARBA" id="ARBA00022679"/>
    </source>
</evidence>
<evidence type="ECO:0000256" key="5">
    <source>
        <dbReference type="ARBA" id="ARBA00022801"/>
    </source>
</evidence>
<comment type="catalytic activity">
    <reaction evidence="1">
        <text>inosine + phosphate = alpha-D-ribose 1-phosphate + hypoxanthine</text>
        <dbReference type="Rhea" id="RHEA:27646"/>
        <dbReference type="ChEBI" id="CHEBI:17368"/>
        <dbReference type="ChEBI" id="CHEBI:17596"/>
        <dbReference type="ChEBI" id="CHEBI:43474"/>
        <dbReference type="ChEBI" id="CHEBI:57720"/>
        <dbReference type="EC" id="2.4.2.1"/>
    </reaction>
    <physiologicalReaction direction="left-to-right" evidence="1">
        <dbReference type="Rhea" id="RHEA:27647"/>
    </physiologicalReaction>
</comment>
<dbReference type="Pfam" id="PF02578">
    <property type="entry name" value="Cu-oxidase_4"/>
    <property type="match status" value="1"/>
</dbReference>
<comment type="catalytic activity">
    <reaction evidence="7">
        <text>adenosine + H2O + H(+) = inosine + NH4(+)</text>
        <dbReference type="Rhea" id="RHEA:24408"/>
        <dbReference type="ChEBI" id="CHEBI:15377"/>
        <dbReference type="ChEBI" id="CHEBI:15378"/>
        <dbReference type="ChEBI" id="CHEBI:16335"/>
        <dbReference type="ChEBI" id="CHEBI:17596"/>
        <dbReference type="ChEBI" id="CHEBI:28938"/>
        <dbReference type="EC" id="3.5.4.4"/>
    </reaction>
    <physiologicalReaction direction="left-to-right" evidence="7">
        <dbReference type="Rhea" id="RHEA:24409"/>
    </physiologicalReaction>
</comment>
<evidence type="ECO:0000256" key="1">
    <source>
        <dbReference type="ARBA" id="ARBA00000553"/>
    </source>
</evidence>
<evidence type="ECO:0000313" key="11">
    <source>
        <dbReference type="EMBL" id="GGY38757.1"/>
    </source>
</evidence>
<dbReference type="PANTHER" id="PTHR30616">
    <property type="entry name" value="UNCHARACTERIZED PROTEIN YFIH"/>
    <property type="match status" value="1"/>
</dbReference>